<protein>
    <recommendedName>
        <fullName evidence="1">Bacteriophage T5 Orf172 DNA-binding domain-containing protein</fullName>
    </recommendedName>
</protein>
<keyword evidence="3" id="KW-1185">Reference proteome</keyword>
<gene>
    <name evidence="2" type="ORF">KFL_013260010</name>
</gene>
<feature type="non-terminal residue" evidence="2">
    <location>
        <position position="144"/>
    </location>
</feature>
<sequence>MVAQTETGDRVRAFFRAIRDAYVELTQQTQPVTNREQAYLVTYDAKKCLYVGVIQQQPRRICKFGHTANLKERNNAHKRTFKPPYFFELLHVVEVDDAKKAEDIFRNTPDIKNNNYQVKIGNSVQQETFLMPETLTDATVCRGG</sequence>
<dbReference type="EMBL" id="DF238275">
    <property type="protein sequence ID" value="GAQ93152.1"/>
    <property type="molecule type" value="Genomic_DNA"/>
</dbReference>
<feature type="domain" description="Bacteriophage T5 Orf172 DNA-binding" evidence="1">
    <location>
        <begin position="49"/>
        <end position="138"/>
    </location>
</feature>
<accession>A0A1Y1ISV0</accession>
<evidence type="ECO:0000259" key="1">
    <source>
        <dbReference type="Pfam" id="PF10544"/>
    </source>
</evidence>
<dbReference type="Proteomes" id="UP000054558">
    <property type="component" value="Unassembled WGS sequence"/>
</dbReference>
<dbReference type="AlphaFoldDB" id="A0A1Y1ISV0"/>
<name>A0A1Y1ISV0_KLENI</name>
<dbReference type="InterPro" id="IPR018306">
    <property type="entry name" value="Phage_T5_Orf172_DNA-bd"/>
</dbReference>
<proteinExistence type="predicted"/>
<dbReference type="Pfam" id="PF10544">
    <property type="entry name" value="T5orf172"/>
    <property type="match status" value="1"/>
</dbReference>
<evidence type="ECO:0000313" key="3">
    <source>
        <dbReference type="Proteomes" id="UP000054558"/>
    </source>
</evidence>
<reference evidence="2 3" key="1">
    <citation type="journal article" date="2014" name="Nat. Commun.">
        <title>Klebsormidium flaccidum genome reveals primary factors for plant terrestrial adaptation.</title>
        <authorList>
            <person name="Hori K."/>
            <person name="Maruyama F."/>
            <person name="Fujisawa T."/>
            <person name="Togashi T."/>
            <person name="Yamamoto N."/>
            <person name="Seo M."/>
            <person name="Sato S."/>
            <person name="Yamada T."/>
            <person name="Mori H."/>
            <person name="Tajima N."/>
            <person name="Moriyama T."/>
            <person name="Ikeuchi M."/>
            <person name="Watanabe M."/>
            <person name="Wada H."/>
            <person name="Kobayashi K."/>
            <person name="Saito M."/>
            <person name="Masuda T."/>
            <person name="Sasaki-Sekimoto Y."/>
            <person name="Mashiguchi K."/>
            <person name="Awai K."/>
            <person name="Shimojima M."/>
            <person name="Masuda S."/>
            <person name="Iwai M."/>
            <person name="Nobusawa T."/>
            <person name="Narise T."/>
            <person name="Kondo S."/>
            <person name="Saito H."/>
            <person name="Sato R."/>
            <person name="Murakawa M."/>
            <person name="Ihara Y."/>
            <person name="Oshima-Yamada Y."/>
            <person name="Ohtaka K."/>
            <person name="Satoh M."/>
            <person name="Sonobe K."/>
            <person name="Ishii M."/>
            <person name="Ohtani R."/>
            <person name="Kanamori-Sato M."/>
            <person name="Honoki R."/>
            <person name="Miyazaki D."/>
            <person name="Mochizuki H."/>
            <person name="Umetsu J."/>
            <person name="Higashi K."/>
            <person name="Shibata D."/>
            <person name="Kamiya Y."/>
            <person name="Sato N."/>
            <person name="Nakamura Y."/>
            <person name="Tabata S."/>
            <person name="Ida S."/>
            <person name="Kurokawa K."/>
            <person name="Ohta H."/>
        </authorList>
    </citation>
    <scope>NUCLEOTIDE SEQUENCE [LARGE SCALE GENOMIC DNA]</scope>
    <source>
        <strain evidence="2 3">NIES-2285</strain>
    </source>
</reference>
<evidence type="ECO:0000313" key="2">
    <source>
        <dbReference type="EMBL" id="GAQ93152.1"/>
    </source>
</evidence>
<organism evidence="2 3">
    <name type="scientific">Klebsormidium nitens</name>
    <name type="common">Green alga</name>
    <name type="synonym">Ulothrix nitens</name>
    <dbReference type="NCBI Taxonomy" id="105231"/>
    <lineage>
        <taxon>Eukaryota</taxon>
        <taxon>Viridiplantae</taxon>
        <taxon>Streptophyta</taxon>
        <taxon>Klebsormidiophyceae</taxon>
        <taxon>Klebsormidiales</taxon>
        <taxon>Klebsormidiaceae</taxon>
        <taxon>Klebsormidium</taxon>
    </lineage>
</organism>